<dbReference type="RefSeq" id="WP_204913533.1">
    <property type="nucleotide sequence ID" value="NZ_BAAAYR010000004.1"/>
</dbReference>
<keyword evidence="3" id="KW-1185">Reference proteome</keyword>
<organism evidence="2 3">
    <name type="scientific">Microlunatus spumicola</name>
    <dbReference type="NCBI Taxonomy" id="81499"/>
    <lineage>
        <taxon>Bacteria</taxon>
        <taxon>Bacillati</taxon>
        <taxon>Actinomycetota</taxon>
        <taxon>Actinomycetes</taxon>
        <taxon>Propionibacteriales</taxon>
        <taxon>Propionibacteriaceae</taxon>
        <taxon>Microlunatus</taxon>
    </lineage>
</organism>
<name>A0ABP6XVX2_9ACTN</name>
<sequence length="394" mass="41122">MVTRLPYGLTPEVLAAAEAEADPGSLGAGTRLRARFGPELAAAALTQVTLRRRARAKFGDAAGALWFTREGLEQATRPQVADLHAARFVAAGVSRVVDLGCGVASDASAFVRAGLDVVAVERDPATADVARANLAVAVAATGGRVRAEVVVADVADVLAAGVEPGAGVFADPARRDARGRVWRAQDFSPDLISLLALAEDGRALGLKLGPALPHALVPPEAEAEWVSHHGDVVEVGVWSGPGSTPGRRSALLWPGLRLVAEGGRPPVRPPGAYVYEPDGAVIRAGVVGVLGDRLGAGLLDEQIAYLTADTFVATPYATAFAVERVLPYDQKVLRRWVREAGVGRLEVKRRGLDVDPAQLRRDLRPKGSAAATLLLSRTPEGAVALVVTRLPPAV</sequence>
<dbReference type="Proteomes" id="UP001500767">
    <property type="component" value="Unassembled WGS sequence"/>
</dbReference>
<proteinExistence type="predicted"/>
<keyword evidence="2" id="KW-0489">Methyltransferase</keyword>
<gene>
    <name evidence="2" type="ORF">GCM10022197_31260</name>
</gene>
<feature type="domain" description="THUMP-like" evidence="1">
    <location>
        <begin position="317"/>
        <end position="389"/>
    </location>
</feature>
<evidence type="ECO:0000313" key="2">
    <source>
        <dbReference type="EMBL" id="GAA3572299.1"/>
    </source>
</evidence>
<reference evidence="3" key="1">
    <citation type="journal article" date="2019" name="Int. J. Syst. Evol. Microbiol.">
        <title>The Global Catalogue of Microorganisms (GCM) 10K type strain sequencing project: providing services to taxonomists for standard genome sequencing and annotation.</title>
        <authorList>
            <consortium name="The Broad Institute Genomics Platform"/>
            <consortium name="The Broad Institute Genome Sequencing Center for Infectious Disease"/>
            <person name="Wu L."/>
            <person name="Ma J."/>
        </authorList>
    </citation>
    <scope>NUCLEOTIDE SEQUENCE [LARGE SCALE GENOMIC DNA]</scope>
    <source>
        <strain evidence="3">JCM 16540</strain>
    </source>
</reference>
<dbReference type="GO" id="GO:0008168">
    <property type="term" value="F:methyltransferase activity"/>
    <property type="evidence" value="ECO:0007669"/>
    <property type="project" value="UniProtKB-KW"/>
</dbReference>
<comment type="caution">
    <text evidence="2">The sequence shown here is derived from an EMBL/GenBank/DDBJ whole genome shotgun (WGS) entry which is preliminary data.</text>
</comment>
<dbReference type="InterPro" id="IPR029063">
    <property type="entry name" value="SAM-dependent_MTases_sf"/>
</dbReference>
<dbReference type="SUPFAM" id="SSF53335">
    <property type="entry name" value="S-adenosyl-L-methionine-dependent methyltransferases"/>
    <property type="match status" value="1"/>
</dbReference>
<evidence type="ECO:0000259" key="1">
    <source>
        <dbReference type="Pfam" id="PF18096"/>
    </source>
</evidence>
<dbReference type="GO" id="GO:0032259">
    <property type="term" value="P:methylation"/>
    <property type="evidence" value="ECO:0007669"/>
    <property type="project" value="UniProtKB-KW"/>
</dbReference>
<dbReference type="Pfam" id="PF18096">
    <property type="entry name" value="Thump_like"/>
    <property type="match status" value="1"/>
</dbReference>
<evidence type="ECO:0000313" key="3">
    <source>
        <dbReference type="Proteomes" id="UP001500767"/>
    </source>
</evidence>
<accession>A0ABP6XVX2</accession>
<dbReference type="EMBL" id="BAAAYR010000004">
    <property type="protein sequence ID" value="GAA3572299.1"/>
    <property type="molecule type" value="Genomic_DNA"/>
</dbReference>
<protein>
    <submittedName>
        <fullName evidence="2">Class I SAM-dependent methyltransferase</fullName>
    </submittedName>
</protein>
<dbReference type="InterPro" id="IPR041497">
    <property type="entry name" value="Thump-like"/>
</dbReference>
<dbReference type="Gene3D" id="3.40.50.150">
    <property type="entry name" value="Vaccinia Virus protein VP39"/>
    <property type="match status" value="1"/>
</dbReference>
<keyword evidence="2" id="KW-0808">Transferase</keyword>